<feature type="domain" description="Peptidase S54 rhomboid" evidence="6">
    <location>
        <begin position="67"/>
        <end position="217"/>
    </location>
</feature>
<feature type="transmembrane region" description="Helical" evidence="5">
    <location>
        <begin position="65"/>
        <end position="92"/>
    </location>
</feature>
<dbReference type="GO" id="GO:0006508">
    <property type="term" value="P:proteolysis"/>
    <property type="evidence" value="ECO:0007669"/>
    <property type="project" value="UniProtKB-KW"/>
</dbReference>
<organism evidence="7 8">
    <name type="scientific">Haloarcula rubripromontorii</name>
    <dbReference type="NCBI Taxonomy" id="1705562"/>
    <lineage>
        <taxon>Archaea</taxon>
        <taxon>Methanobacteriati</taxon>
        <taxon>Methanobacteriota</taxon>
        <taxon>Stenosarchaea group</taxon>
        <taxon>Halobacteria</taxon>
        <taxon>Halobacteriales</taxon>
        <taxon>Haloarculaceae</taxon>
        <taxon>Haloarcula</taxon>
    </lineage>
</organism>
<feature type="transmembrane region" description="Helical" evidence="5">
    <location>
        <begin position="168"/>
        <end position="188"/>
    </location>
</feature>
<dbReference type="Gene3D" id="1.20.1540.10">
    <property type="entry name" value="Rhomboid-like"/>
    <property type="match status" value="1"/>
</dbReference>
<evidence type="ECO:0000313" key="7">
    <source>
        <dbReference type="EMBL" id="NLV08223.1"/>
    </source>
</evidence>
<evidence type="ECO:0000256" key="3">
    <source>
        <dbReference type="ARBA" id="ARBA00022989"/>
    </source>
</evidence>
<feature type="transmembrane region" description="Helical" evidence="5">
    <location>
        <begin position="104"/>
        <end position="122"/>
    </location>
</feature>
<evidence type="ECO:0000256" key="2">
    <source>
        <dbReference type="ARBA" id="ARBA00022692"/>
    </source>
</evidence>
<comment type="subcellular location">
    <subcellularLocation>
        <location evidence="1">Membrane</location>
        <topology evidence="1">Multi-pass membrane protein</topology>
    </subcellularLocation>
</comment>
<dbReference type="RefSeq" id="WP_170084493.1">
    <property type="nucleotide sequence ID" value="NZ_WOWB01000006.1"/>
</dbReference>
<dbReference type="InterPro" id="IPR022764">
    <property type="entry name" value="Peptidase_S54_rhomboid_dom"/>
</dbReference>
<proteinExistence type="predicted"/>
<keyword evidence="3 5" id="KW-1133">Transmembrane helix</keyword>
<name>A0A847TY52_9EURY</name>
<sequence length="223" mass="24214">MIPRPAFLNELRRRFTFQKRPATLSLVLVILVWYGIEIGTLYLGWTVAEWQWMFTTESFPVLSPGLVFAIISHDPGNATHILANVAFLWLFAGESEQHMSSLEVVGFFVATALASVTVSSAVTGDSTLGASGGALAFVGFYGAHLFLTHREVLELETSGYGPVQYEALRAYWQGALLLFPLGFGIYLLGQSVGLFPAGNAAVIGHIVGLLLGMGYAVGREWIK</sequence>
<gene>
    <name evidence="7" type="ORF">GOC83_19065</name>
</gene>
<dbReference type="AlphaFoldDB" id="A0A847TY52"/>
<evidence type="ECO:0000259" key="6">
    <source>
        <dbReference type="Pfam" id="PF01694"/>
    </source>
</evidence>
<keyword evidence="7" id="KW-0645">Protease</keyword>
<keyword evidence="4 5" id="KW-0472">Membrane</keyword>
<feature type="transmembrane region" description="Helical" evidence="5">
    <location>
        <begin position="21"/>
        <end position="45"/>
    </location>
</feature>
<evidence type="ECO:0000256" key="1">
    <source>
        <dbReference type="ARBA" id="ARBA00004141"/>
    </source>
</evidence>
<dbReference type="EMBL" id="WOWB01000006">
    <property type="protein sequence ID" value="NLV08223.1"/>
    <property type="molecule type" value="Genomic_DNA"/>
</dbReference>
<keyword evidence="7" id="KW-0378">Hydrolase</keyword>
<reference evidence="7" key="1">
    <citation type="submission" date="2019-12" db="EMBL/GenBank/DDBJ databases">
        <title>The whole-genome sequencing of Haloarcula japonica strain pws8.</title>
        <authorList>
            <person name="Verma D.K."/>
            <person name="Gopal K."/>
            <person name="Prasad E.S."/>
        </authorList>
    </citation>
    <scope>NUCLEOTIDE SEQUENCE</scope>
    <source>
        <strain evidence="7">Pws8</strain>
    </source>
</reference>
<evidence type="ECO:0000256" key="4">
    <source>
        <dbReference type="ARBA" id="ARBA00023136"/>
    </source>
</evidence>
<dbReference type="GO" id="GO:0016020">
    <property type="term" value="C:membrane"/>
    <property type="evidence" value="ECO:0007669"/>
    <property type="project" value="UniProtKB-SubCell"/>
</dbReference>
<keyword evidence="2 5" id="KW-0812">Transmembrane</keyword>
<protein>
    <submittedName>
        <fullName evidence="7">Rhomboid family intramembrane serine protease</fullName>
    </submittedName>
</protein>
<evidence type="ECO:0000256" key="5">
    <source>
        <dbReference type="SAM" id="Phobius"/>
    </source>
</evidence>
<feature type="transmembrane region" description="Helical" evidence="5">
    <location>
        <begin position="194"/>
        <end position="217"/>
    </location>
</feature>
<accession>A0A847TY52</accession>
<evidence type="ECO:0000313" key="8">
    <source>
        <dbReference type="Proteomes" id="UP000610611"/>
    </source>
</evidence>
<comment type="caution">
    <text evidence="7">The sequence shown here is derived from an EMBL/GenBank/DDBJ whole genome shotgun (WGS) entry which is preliminary data.</text>
</comment>
<feature type="transmembrane region" description="Helical" evidence="5">
    <location>
        <begin position="128"/>
        <end position="147"/>
    </location>
</feature>
<dbReference type="GO" id="GO:0004252">
    <property type="term" value="F:serine-type endopeptidase activity"/>
    <property type="evidence" value="ECO:0007669"/>
    <property type="project" value="InterPro"/>
</dbReference>
<dbReference type="InterPro" id="IPR035952">
    <property type="entry name" value="Rhomboid-like_sf"/>
</dbReference>
<dbReference type="Proteomes" id="UP000610611">
    <property type="component" value="Unassembled WGS sequence"/>
</dbReference>
<dbReference type="Pfam" id="PF01694">
    <property type="entry name" value="Rhomboid"/>
    <property type="match status" value="1"/>
</dbReference>
<dbReference type="SUPFAM" id="SSF144091">
    <property type="entry name" value="Rhomboid-like"/>
    <property type="match status" value="1"/>
</dbReference>